<evidence type="ECO:0000313" key="2">
    <source>
        <dbReference type="EMBL" id="OFA08524.1"/>
    </source>
</evidence>
<keyword evidence="2" id="KW-0378">Hydrolase</keyword>
<accession>A0A1E7X698</accession>
<sequence>MMMAAALLTATMSAGAAERDLVTELTVANKALAAQDYALAYKENVRVAAANPLARFNLGLIEREGWGRARNPVAACAWFEKAAHGNIPAAQQFIGDCLASGTGRAADGKAALVWYQKAVQSGIAYANCSAGELYIRGQLVGQDVVRGLTLCAQAAQAGSAPAMLRLGDYYKNDPDVRQDLAAARYWYQQAAEHRMVVAQYRLGVMLGQGEGGAADPGLALSWLEHAASEGYAPAYLPVAILYGNSAPDPATGALTPVSLAKIYMWSRAAKATTSDPADLAQIEGIEQLLQQVMPLQWKPELDRRVAEHLGKSTVN</sequence>
<keyword evidence="1" id="KW-0732">Signal</keyword>
<dbReference type="PANTHER" id="PTHR43628">
    <property type="entry name" value="ACTIVATOR OF C KINASE PROTEIN 1-RELATED"/>
    <property type="match status" value="1"/>
</dbReference>
<dbReference type="EMBL" id="LROM01000047">
    <property type="protein sequence ID" value="OFA08524.1"/>
    <property type="molecule type" value="Genomic_DNA"/>
</dbReference>
<dbReference type="InterPro" id="IPR011990">
    <property type="entry name" value="TPR-like_helical_dom_sf"/>
</dbReference>
<dbReference type="Proteomes" id="UP000175989">
    <property type="component" value="Unassembled WGS sequence"/>
</dbReference>
<dbReference type="EC" id="3.5.2.6" evidence="2"/>
<dbReference type="Gene3D" id="1.25.40.10">
    <property type="entry name" value="Tetratricopeptide repeat domain"/>
    <property type="match status" value="2"/>
</dbReference>
<organism evidence="2 3">
    <name type="scientific">Duganella phyllosphaerae</name>
    <dbReference type="NCBI Taxonomy" id="762836"/>
    <lineage>
        <taxon>Bacteria</taxon>
        <taxon>Pseudomonadati</taxon>
        <taxon>Pseudomonadota</taxon>
        <taxon>Betaproteobacteria</taxon>
        <taxon>Burkholderiales</taxon>
        <taxon>Oxalobacteraceae</taxon>
        <taxon>Telluria group</taxon>
        <taxon>Duganella</taxon>
    </lineage>
</organism>
<feature type="signal peptide" evidence="1">
    <location>
        <begin position="1"/>
        <end position="16"/>
    </location>
</feature>
<evidence type="ECO:0000313" key="3">
    <source>
        <dbReference type="Proteomes" id="UP000175989"/>
    </source>
</evidence>
<keyword evidence="3" id="KW-1185">Reference proteome</keyword>
<feature type="chain" id="PRO_5009208434" evidence="1">
    <location>
        <begin position="17"/>
        <end position="315"/>
    </location>
</feature>
<dbReference type="PATRIC" id="fig|762836.4.peg.693"/>
<evidence type="ECO:0000256" key="1">
    <source>
        <dbReference type="SAM" id="SignalP"/>
    </source>
</evidence>
<name>A0A1E7X698_9BURK</name>
<dbReference type="GO" id="GO:0008800">
    <property type="term" value="F:beta-lactamase activity"/>
    <property type="evidence" value="ECO:0007669"/>
    <property type="project" value="UniProtKB-EC"/>
</dbReference>
<dbReference type="Pfam" id="PF08238">
    <property type="entry name" value="Sel1"/>
    <property type="match status" value="5"/>
</dbReference>
<dbReference type="InterPro" id="IPR006597">
    <property type="entry name" value="Sel1-like"/>
</dbReference>
<gene>
    <name evidence="2" type="primary">hcpC_1</name>
    <name evidence="2" type="ORF">DUPY_06530</name>
</gene>
<dbReference type="SUPFAM" id="SSF81901">
    <property type="entry name" value="HCP-like"/>
    <property type="match status" value="1"/>
</dbReference>
<dbReference type="SMART" id="SM00671">
    <property type="entry name" value="SEL1"/>
    <property type="match status" value="5"/>
</dbReference>
<protein>
    <submittedName>
        <fullName evidence="2">Putative beta-lactamase HcpC</fullName>
        <ecNumber evidence="2">3.5.2.6</ecNumber>
    </submittedName>
</protein>
<dbReference type="AlphaFoldDB" id="A0A1E7X698"/>
<comment type="caution">
    <text evidence="2">The sequence shown here is derived from an EMBL/GenBank/DDBJ whole genome shotgun (WGS) entry which is preliminary data.</text>
</comment>
<proteinExistence type="predicted"/>
<dbReference type="OrthoDB" id="5365194at2"/>
<dbReference type="InterPro" id="IPR052945">
    <property type="entry name" value="Mitotic_Regulator"/>
</dbReference>
<reference evidence="3" key="1">
    <citation type="journal article" date="2016" name="Front. Microbiol.">
        <title>Molecular Keys to the Janthinobacterium and Duganella spp. Interaction with the Plant Pathogen Fusarium graminearum.</title>
        <authorList>
            <person name="Haack F.S."/>
            <person name="Poehlein A."/>
            <person name="Kroger C."/>
            <person name="Voigt C.A."/>
            <person name="Piepenbring M."/>
            <person name="Bode H.B."/>
            <person name="Daniel R."/>
            <person name="Schafer W."/>
            <person name="Streit W.R."/>
        </authorList>
    </citation>
    <scope>NUCLEOTIDE SEQUENCE [LARGE SCALE GENOMIC DNA]</scope>
    <source>
        <strain evidence="3">T54</strain>
    </source>
</reference>
<dbReference type="PANTHER" id="PTHR43628:SF1">
    <property type="entry name" value="CHITIN SYNTHASE REGULATORY FACTOR 2-RELATED"/>
    <property type="match status" value="1"/>
</dbReference>